<evidence type="ECO:0000313" key="8">
    <source>
        <dbReference type="EMBL" id="KAF3456340.1"/>
    </source>
</evidence>
<reference evidence="8" key="1">
    <citation type="submission" date="2020-03" db="EMBL/GenBank/DDBJ databases">
        <title>A high-quality chromosome-level genome assembly of a woody plant with both climbing and erect habits, Rhamnella rubrinervis.</title>
        <authorList>
            <person name="Lu Z."/>
            <person name="Yang Y."/>
            <person name="Zhu X."/>
            <person name="Sun Y."/>
        </authorList>
    </citation>
    <scope>NUCLEOTIDE SEQUENCE</scope>
    <source>
        <strain evidence="8">BYM</strain>
        <tissue evidence="8">Leaf</tissue>
    </source>
</reference>
<evidence type="ECO:0000256" key="2">
    <source>
        <dbReference type="ARBA" id="ARBA00023015"/>
    </source>
</evidence>
<feature type="domain" description="BZIP" evidence="7">
    <location>
        <begin position="28"/>
        <end position="91"/>
    </location>
</feature>
<name>A0A8K0HPP1_9ROSA</name>
<dbReference type="CDD" id="cd14702">
    <property type="entry name" value="bZIP_plant_GBF1"/>
    <property type="match status" value="1"/>
</dbReference>
<dbReference type="PANTHER" id="PTHR45764:SF31">
    <property type="entry name" value="BASIC LEUCINE ZIPPER 1"/>
    <property type="match status" value="1"/>
</dbReference>
<evidence type="ECO:0000259" key="7">
    <source>
        <dbReference type="PROSITE" id="PS50217"/>
    </source>
</evidence>
<evidence type="ECO:0000256" key="5">
    <source>
        <dbReference type="ARBA" id="ARBA00023242"/>
    </source>
</evidence>
<sequence>MSPSIAVSSSSSSSSSGSDSKAPSVSVDEKKQRRMISNRESARRSRIRKQKLVVDLANEKAMLEKQLVEGYKEYSAITKGHFRLQSENDILMSEKMRLINHLEKVHLFLKYISDNRGRHQSGVLRNFLPQMELI</sequence>
<feature type="region of interest" description="Disordered" evidence="6">
    <location>
        <begin position="1"/>
        <end position="44"/>
    </location>
</feature>
<comment type="caution">
    <text evidence="8">The sequence shown here is derived from an EMBL/GenBank/DDBJ whole genome shotgun (WGS) entry which is preliminary data.</text>
</comment>
<keyword evidence="9" id="KW-1185">Reference proteome</keyword>
<dbReference type="GO" id="GO:0046982">
    <property type="term" value="F:protein heterodimerization activity"/>
    <property type="evidence" value="ECO:0007669"/>
    <property type="project" value="UniProtKB-ARBA"/>
</dbReference>
<dbReference type="OrthoDB" id="551672at2759"/>
<dbReference type="GO" id="GO:0005634">
    <property type="term" value="C:nucleus"/>
    <property type="evidence" value="ECO:0007669"/>
    <property type="project" value="UniProtKB-SubCell"/>
</dbReference>
<evidence type="ECO:0000256" key="4">
    <source>
        <dbReference type="ARBA" id="ARBA00023163"/>
    </source>
</evidence>
<dbReference type="GO" id="GO:0000976">
    <property type="term" value="F:transcription cis-regulatory region binding"/>
    <property type="evidence" value="ECO:0007669"/>
    <property type="project" value="TreeGrafter"/>
</dbReference>
<keyword evidence="4" id="KW-0804">Transcription</keyword>
<keyword evidence="5" id="KW-0539">Nucleus</keyword>
<protein>
    <recommendedName>
        <fullName evidence="7">BZIP domain-containing protein</fullName>
    </recommendedName>
</protein>
<comment type="subcellular location">
    <subcellularLocation>
        <location evidence="1">Nucleus</location>
    </subcellularLocation>
</comment>
<dbReference type="Gene3D" id="1.20.5.170">
    <property type="match status" value="1"/>
</dbReference>
<keyword evidence="2" id="KW-0805">Transcription regulation</keyword>
<dbReference type="PROSITE" id="PS50217">
    <property type="entry name" value="BZIP"/>
    <property type="match status" value="1"/>
</dbReference>
<dbReference type="Proteomes" id="UP000796880">
    <property type="component" value="Unassembled WGS sequence"/>
</dbReference>
<dbReference type="SUPFAM" id="SSF57959">
    <property type="entry name" value="Leucine zipper domain"/>
    <property type="match status" value="1"/>
</dbReference>
<accession>A0A8K0HPP1</accession>
<dbReference type="FunFam" id="1.20.5.170:FF:000020">
    <property type="entry name" value="BZIP transcription factor"/>
    <property type="match status" value="1"/>
</dbReference>
<dbReference type="InterPro" id="IPR046347">
    <property type="entry name" value="bZIP_sf"/>
</dbReference>
<organism evidence="8 9">
    <name type="scientific">Rhamnella rubrinervis</name>
    <dbReference type="NCBI Taxonomy" id="2594499"/>
    <lineage>
        <taxon>Eukaryota</taxon>
        <taxon>Viridiplantae</taxon>
        <taxon>Streptophyta</taxon>
        <taxon>Embryophyta</taxon>
        <taxon>Tracheophyta</taxon>
        <taxon>Spermatophyta</taxon>
        <taxon>Magnoliopsida</taxon>
        <taxon>eudicotyledons</taxon>
        <taxon>Gunneridae</taxon>
        <taxon>Pentapetalae</taxon>
        <taxon>rosids</taxon>
        <taxon>fabids</taxon>
        <taxon>Rosales</taxon>
        <taxon>Rhamnaceae</taxon>
        <taxon>rhamnoid group</taxon>
        <taxon>Rhamneae</taxon>
        <taxon>Rhamnella</taxon>
    </lineage>
</organism>
<dbReference type="PANTHER" id="PTHR45764">
    <property type="entry name" value="BZIP TRANSCRIPTION FACTOR 44"/>
    <property type="match status" value="1"/>
</dbReference>
<proteinExistence type="predicted"/>
<feature type="compositionally biased region" description="Low complexity" evidence="6">
    <location>
        <begin position="1"/>
        <end position="26"/>
    </location>
</feature>
<dbReference type="PROSITE" id="PS00036">
    <property type="entry name" value="BZIP_BASIC"/>
    <property type="match status" value="1"/>
</dbReference>
<keyword evidence="3" id="KW-0238">DNA-binding</keyword>
<gene>
    <name evidence="8" type="ORF">FNV43_RR00990</name>
</gene>
<dbReference type="SMART" id="SM00338">
    <property type="entry name" value="BRLZ"/>
    <property type="match status" value="1"/>
</dbReference>
<dbReference type="Pfam" id="PF00170">
    <property type="entry name" value="bZIP_1"/>
    <property type="match status" value="1"/>
</dbReference>
<dbReference type="InterPro" id="IPR045314">
    <property type="entry name" value="bZIP_plant_GBF1"/>
</dbReference>
<dbReference type="EMBL" id="VOIH02000001">
    <property type="protein sequence ID" value="KAF3456340.1"/>
    <property type="molecule type" value="Genomic_DNA"/>
</dbReference>
<evidence type="ECO:0000256" key="1">
    <source>
        <dbReference type="ARBA" id="ARBA00004123"/>
    </source>
</evidence>
<dbReference type="GO" id="GO:0003700">
    <property type="term" value="F:DNA-binding transcription factor activity"/>
    <property type="evidence" value="ECO:0007669"/>
    <property type="project" value="InterPro"/>
</dbReference>
<evidence type="ECO:0000256" key="6">
    <source>
        <dbReference type="SAM" id="MobiDB-lite"/>
    </source>
</evidence>
<dbReference type="GO" id="GO:0045893">
    <property type="term" value="P:positive regulation of DNA-templated transcription"/>
    <property type="evidence" value="ECO:0007669"/>
    <property type="project" value="TreeGrafter"/>
</dbReference>
<evidence type="ECO:0000313" key="9">
    <source>
        <dbReference type="Proteomes" id="UP000796880"/>
    </source>
</evidence>
<dbReference type="AlphaFoldDB" id="A0A8K0HPP1"/>
<evidence type="ECO:0000256" key="3">
    <source>
        <dbReference type="ARBA" id="ARBA00023125"/>
    </source>
</evidence>
<dbReference type="InterPro" id="IPR004827">
    <property type="entry name" value="bZIP"/>
</dbReference>